<evidence type="ECO:0000313" key="2">
    <source>
        <dbReference type="Proteomes" id="UP000262257"/>
    </source>
</evidence>
<dbReference type="RefSeq" id="WP_005024353.1">
    <property type="nucleotide sequence ID" value="NZ_BKHE01000024.1"/>
</dbReference>
<dbReference type="STRING" id="40216.GCA_001917365_01675"/>
<dbReference type="AlphaFoldDB" id="A0A2T1J1A2"/>
<gene>
    <name evidence="1" type="ORF">DIC32_11390</name>
</gene>
<proteinExistence type="predicted"/>
<evidence type="ECO:0000313" key="1">
    <source>
        <dbReference type="EMBL" id="HCM32007.1"/>
    </source>
</evidence>
<reference evidence="1 2" key="1">
    <citation type="journal article" date="2018" name="Nat. Biotechnol.">
        <title>A standardized bacterial taxonomy based on genome phylogeny substantially revises the tree of life.</title>
        <authorList>
            <person name="Parks D.H."/>
            <person name="Chuvochina M."/>
            <person name="Waite D.W."/>
            <person name="Rinke C."/>
            <person name="Skarshewski A."/>
            <person name="Chaumeil P.A."/>
            <person name="Hugenholtz P."/>
        </authorList>
    </citation>
    <scope>NUCLEOTIDE SEQUENCE [LARGE SCALE GENOMIC DNA]</scope>
    <source>
        <strain evidence="1">UBA10045</strain>
    </source>
</reference>
<comment type="caution">
    <text evidence="1">The sequence shown here is derived from an EMBL/GenBank/DDBJ whole genome shotgun (WGS) entry which is preliminary data.</text>
</comment>
<protein>
    <submittedName>
        <fullName evidence="1">Uncharacterized protein</fullName>
    </submittedName>
</protein>
<dbReference type="Proteomes" id="UP000262257">
    <property type="component" value="Unassembled WGS sequence"/>
</dbReference>
<dbReference type="EMBL" id="DPXL01000145">
    <property type="protein sequence ID" value="HCM32007.1"/>
    <property type="molecule type" value="Genomic_DNA"/>
</dbReference>
<organism evidence="1 2">
    <name type="scientific">Acinetobacter radioresistens</name>
    <dbReference type="NCBI Taxonomy" id="40216"/>
    <lineage>
        <taxon>Bacteria</taxon>
        <taxon>Pseudomonadati</taxon>
        <taxon>Pseudomonadota</taxon>
        <taxon>Gammaproteobacteria</taxon>
        <taxon>Moraxellales</taxon>
        <taxon>Moraxellaceae</taxon>
        <taxon>Acinetobacter</taxon>
    </lineage>
</organism>
<sequence length="72" mass="8223">MNVYPSLLFSLIFLFPGFAHAGAVHTPHLVFGLGVMVVLTFALYVLKEAWQFYKSHQHKPVIKKRKLLSPEI</sequence>
<accession>A0A2T1J1A2</accession>
<name>A0A2T1J1A2_ACIRA</name>